<dbReference type="Proteomes" id="UP001500367">
    <property type="component" value="Unassembled WGS sequence"/>
</dbReference>
<proteinExistence type="predicted"/>
<comment type="caution">
    <text evidence="1">The sequence shown here is derived from an EMBL/GenBank/DDBJ whole genome shotgun (WGS) entry which is preliminary data.</text>
</comment>
<dbReference type="Pfam" id="PF14121">
    <property type="entry name" value="Porin_10"/>
    <property type="match status" value="1"/>
</dbReference>
<evidence type="ECO:0000313" key="2">
    <source>
        <dbReference type="Proteomes" id="UP001500367"/>
    </source>
</evidence>
<reference evidence="2" key="1">
    <citation type="journal article" date="2019" name="Int. J. Syst. Evol. Microbiol.">
        <title>The Global Catalogue of Microorganisms (GCM) 10K type strain sequencing project: providing services to taxonomists for standard genome sequencing and annotation.</title>
        <authorList>
            <consortium name="The Broad Institute Genomics Platform"/>
            <consortium name="The Broad Institute Genome Sequencing Center for Infectious Disease"/>
            <person name="Wu L."/>
            <person name="Ma J."/>
        </authorList>
    </citation>
    <scope>NUCLEOTIDE SEQUENCE [LARGE SCALE GENOMIC DNA]</scope>
    <source>
        <strain evidence="2">JCM 17069</strain>
    </source>
</reference>
<name>A0ABP7VD40_9FLAO</name>
<dbReference type="RefSeq" id="WP_344815223.1">
    <property type="nucleotide sequence ID" value="NZ_BAABCT010000001.1"/>
</dbReference>
<dbReference type="InterPro" id="IPR025631">
    <property type="entry name" value="Porin_10"/>
</dbReference>
<accession>A0ABP7VD40</accession>
<dbReference type="EMBL" id="BAABCT010000001">
    <property type="protein sequence ID" value="GAA4063273.1"/>
    <property type="molecule type" value="Genomic_DNA"/>
</dbReference>
<gene>
    <name evidence="1" type="ORF">GCM10022389_04950</name>
</gene>
<keyword evidence="2" id="KW-1185">Reference proteome</keyword>
<organism evidence="1 2">
    <name type="scientific">Flavobacterium cheonanense</name>
    <dbReference type="NCBI Taxonomy" id="706183"/>
    <lineage>
        <taxon>Bacteria</taxon>
        <taxon>Pseudomonadati</taxon>
        <taxon>Bacteroidota</taxon>
        <taxon>Flavobacteriia</taxon>
        <taxon>Flavobacteriales</taxon>
        <taxon>Flavobacteriaceae</taxon>
        <taxon>Flavobacterium</taxon>
    </lineage>
</organism>
<evidence type="ECO:0000313" key="1">
    <source>
        <dbReference type="EMBL" id="GAA4063273.1"/>
    </source>
</evidence>
<sequence length="649" mass="76166">MRRLYFLLLFIPCLLLSQEKGKEEKRKSLVKTAEQKAKEQARKAPITSYKIISIDRDTTFVDTTLAIKKEYDYNYLRRDIFGLMPFPNEGQTYNTLDFGLNKFNAYPEFGFKAKHFNYLEVDDIKYYSVATPLTELYFKTVMEQGQNVDALITLNTSERFNFSIAFKGLRSLGKYINQLTSAGNFRFTSSYFTKNKKYFANFHFTGQDLLNGENGGLTIPSDFESEDEAFRNRPRLQVFFSDAKSFLKGKRLFLDHSFRINSKDANNNLFITHQLNYEHKFFEYNQASLNSEIGTGTGTFKRFGDVSSDAITKINDHTRYDRLYNKVGAIYENKTLGKFQFFIENFNYKYFYKLVQTVGSVTFPNQLKATINSIGGQYEYRKNKWNGKAMLSNSISTQAFRNFDTNLDYQINDKNKVSFQYQNISKLPNFNYILNQSAYINYTWLNNFKNEKINNITVNANTQWVNATAQFTTLNDYLYFQDVQQVANQQLVTPHQYSGTINYLSLKAAKEFKYKKWALDNTFLYQKVTQKDTILNVPEVTLRSTIYFSDNVFKKAMFLQTGITINYFTKYYSNDYNPILGEFFVQNEKQIGNFPMLDFFVNARVRQTRIFLKAEHFNSSFTGNTYYSAPNTPYHDFMIRFGLVWNFFQ</sequence>
<protein>
    <submittedName>
        <fullName evidence="1">Porin</fullName>
    </submittedName>
</protein>